<accession>A0A8X6UXT4</accession>
<organism evidence="1 2">
    <name type="scientific">Nephila pilipes</name>
    <name type="common">Giant wood spider</name>
    <name type="synonym">Nephila maculata</name>
    <dbReference type="NCBI Taxonomy" id="299642"/>
    <lineage>
        <taxon>Eukaryota</taxon>
        <taxon>Metazoa</taxon>
        <taxon>Ecdysozoa</taxon>
        <taxon>Arthropoda</taxon>
        <taxon>Chelicerata</taxon>
        <taxon>Arachnida</taxon>
        <taxon>Araneae</taxon>
        <taxon>Araneomorphae</taxon>
        <taxon>Entelegynae</taxon>
        <taxon>Araneoidea</taxon>
        <taxon>Nephilidae</taxon>
        <taxon>Nephila</taxon>
    </lineage>
</organism>
<gene>
    <name evidence="1" type="ORF">NPIL_308691</name>
</gene>
<comment type="caution">
    <text evidence="1">The sequence shown here is derived from an EMBL/GenBank/DDBJ whole genome shotgun (WGS) entry which is preliminary data.</text>
</comment>
<protein>
    <submittedName>
        <fullName evidence="1">Uncharacterized protein</fullName>
    </submittedName>
</protein>
<dbReference type="EMBL" id="BMAW01040987">
    <property type="protein sequence ID" value="GFU61920.1"/>
    <property type="molecule type" value="Genomic_DNA"/>
</dbReference>
<reference evidence="1" key="1">
    <citation type="submission" date="2020-08" db="EMBL/GenBank/DDBJ databases">
        <title>Multicomponent nature underlies the extraordinary mechanical properties of spider dragline silk.</title>
        <authorList>
            <person name="Kono N."/>
            <person name="Nakamura H."/>
            <person name="Mori M."/>
            <person name="Yoshida Y."/>
            <person name="Ohtoshi R."/>
            <person name="Malay A.D."/>
            <person name="Moran D.A.P."/>
            <person name="Tomita M."/>
            <person name="Numata K."/>
            <person name="Arakawa K."/>
        </authorList>
    </citation>
    <scope>NUCLEOTIDE SEQUENCE</scope>
</reference>
<evidence type="ECO:0000313" key="2">
    <source>
        <dbReference type="Proteomes" id="UP000887013"/>
    </source>
</evidence>
<evidence type="ECO:0000313" key="1">
    <source>
        <dbReference type="EMBL" id="GFU61920.1"/>
    </source>
</evidence>
<proteinExistence type="predicted"/>
<dbReference type="Proteomes" id="UP000887013">
    <property type="component" value="Unassembled WGS sequence"/>
</dbReference>
<dbReference type="AlphaFoldDB" id="A0A8X6UXT4"/>
<name>A0A8X6UXT4_NEPPI</name>
<sequence length="87" mass="9969">MKSLSLSSTTKPLMTTRKSLETMNVLKKSSHVRKLFTALRLQIRQQEITNAVPMMLAKRFGDLEGSGVMGRVLVLKQKKMLDFFRKL</sequence>
<keyword evidence="2" id="KW-1185">Reference proteome</keyword>